<dbReference type="GO" id="GO:0004672">
    <property type="term" value="F:protein kinase activity"/>
    <property type="evidence" value="ECO:0007669"/>
    <property type="project" value="InterPro"/>
</dbReference>
<dbReference type="InterPro" id="IPR029787">
    <property type="entry name" value="Nucleotide_cyclase"/>
</dbReference>
<keyword evidence="5 22" id="KW-0812">Transmembrane</keyword>
<organism evidence="25 26">
    <name type="scientific">Cnephaeus nilssonii</name>
    <name type="common">Northern bat</name>
    <name type="synonym">Eptesicus nilssonii</name>
    <dbReference type="NCBI Taxonomy" id="3371016"/>
    <lineage>
        <taxon>Eukaryota</taxon>
        <taxon>Metazoa</taxon>
        <taxon>Chordata</taxon>
        <taxon>Craniata</taxon>
        <taxon>Vertebrata</taxon>
        <taxon>Euteleostomi</taxon>
        <taxon>Mammalia</taxon>
        <taxon>Eutheria</taxon>
        <taxon>Laurasiatheria</taxon>
        <taxon>Chiroptera</taxon>
        <taxon>Yangochiroptera</taxon>
        <taxon>Vespertilionidae</taxon>
        <taxon>Cnephaeus</taxon>
    </lineage>
</organism>
<evidence type="ECO:0000256" key="19">
    <source>
        <dbReference type="RuleBase" id="RU003431"/>
    </source>
</evidence>
<feature type="coiled-coil region" evidence="20">
    <location>
        <begin position="848"/>
        <end position="875"/>
    </location>
</feature>
<keyword evidence="15" id="KW-0966">Cell projection</keyword>
<dbReference type="EMBL" id="JAULJE010000020">
    <property type="protein sequence ID" value="KAK1331650.1"/>
    <property type="molecule type" value="Genomic_DNA"/>
</dbReference>
<evidence type="ECO:0000256" key="2">
    <source>
        <dbReference type="ARBA" id="ARBA00004115"/>
    </source>
</evidence>
<dbReference type="SUPFAM" id="SSF55073">
    <property type="entry name" value="Nucleotide cyclase"/>
    <property type="match status" value="1"/>
</dbReference>
<sequence>APEAGDGRLRRPRGWRSGPPALRPRAAGSIPSPPPAGAAPAPAPAVAPAAAAAAAAPAASPLRRVHSGGAGPLGLRPHLRPRAPGPGRPPGRRPPEPGRSPGGRPPLRSGAAAGAVPDAGLAGAVASALARVSGLVGPVNPAACRPAELLAQEAGVALVPWGCPGTRAAGTTAPAVTPAADALYALLRAFRWARVALVTAPQDLWVEAGRSLAAALRARGLPVALVTAMEPSNLSGAREALRRVQEGPRVRAVIMVMHSVLLGGEEQRCLLEAAEELGLADGSLVFLPFDTLHYALSPGPEALSRWRTAPSFAGPTMRCSPSRAAVPLEAACCTACAGPRSSRSCPLTLTAAGRGTREERRGAESRGRKQRMVSPLFGTIYDAVFLLAGGVARARAAVGDSWVSGAAVAHHVQDAQVPGFCGALGGAEEPPLVLLDTDEAGDQLFATYMLDPTRGSFRSAGTPVHFPGGGQGPGPDPSCWFDPDIICNGGVDPGLVFIGFLLVVGMGLAGAFLAHYVRHRLLHIQMISGPNKIILTLDDITFLHPQGGSSQKVAQGSSRSSLVARSVSDIRSVPSQPADSPNIGLYEGDWVWLKKFPGDQHIVIRPATKTAFSKLRELRHENVALYLGLFLAGGADSAAAPGEGMLAVVTEHCARGSLHDLLAQRDIKLDWMFKSSLLLDLIKGMRYLHHRGVAHGRLKSRNCVVDGRFVLKVTDHGHGRLLEAQRVLAEPPSAEDQLWTAPELLRDPGLERRGTLAGDVFSVGIIMQEVVCRSAPYAMLALTPAEVVQRVQNPPPLCRPLVSMDQAPMECIQLMTQCWAEQPDHRPCMDRTFNLFKSINKGRKTNIIDSMLRMLEQYSSNLEDLIRERTEELELEKQKTDRLLTQMLPPSVAEALKMGTPVEPEYFEEVTLYFSDIVGFTTISAMSEPIEVVDLLNDLYTLLTPSSAPMMSTRWSPSSVETIGDAYMVASGLPQRNGQRHAAEIANMALDILSAVGSFHMRHMPEVPVRIRIGLHSGPCVAGVVGLTMPRYCLFGDTVNTASRMESTGLRECDAGGGAEGGGAAWRGPQEPASGRTWEWSLGHRVLCRPAYRIHVNVSTVRILRALDQGFQTEVRGRTELKGKGAEETYWLVGRRGFNKPIPKPPDLHPGASNHGINLQEIPPQRRQKLERARPGLFPGK</sequence>
<evidence type="ECO:0000256" key="22">
    <source>
        <dbReference type="SAM" id="Phobius"/>
    </source>
</evidence>
<keyword evidence="13" id="KW-0325">Glycoprotein</keyword>
<reference evidence="25" key="1">
    <citation type="submission" date="2023-06" db="EMBL/GenBank/DDBJ databases">
        <title>Reference genome for the Northern bat (Eptesicus nilssonii), a most northern bat species.</title>
        <authorList>
            <person name="Laine V.N."/>
            <person name="Pulliainen A.T."/>
            <person name="Lilley T.M."/>
        </authorList>
    </citation>
    <scope>NUCLEOTIDE SEQUENCE</scope>
    <source>
        <strain evidence="25">BLF_Eptnil</strain>
        <tissue evidence="25">Kidney</tissue>
    </source>
</reference>
<evidence type="ECO:0000259" key="24">
    <source>
        <dbReference type="PROSITE" id="PS50125"/>
    </source>
</evidence>
<feature type="compositionally biased region" description="Low complexity" evidence="21">
    <location>
        <begin position="46"/>
        <end position="61"/>
    </location>
</feature>
<dbReference type="SMART" id="SM00044">
    <property type="entry name" value="CYCc"/>
    <property type="match status" value="1"/>
</dbReference>
<dbReference type="FunFam" id="3.40.50.2300:FF:000114">
    <property type="entry name" value="Guanylate cyclase"/>
    <property type="match status" value="1"/>
</dbReference>
<dbReference type="GO" id="GO:0007168">
    <property type="term" value="P:receptor guanylyl cyclase signaling pathway"/>
    <property type="evidence" value="ECO:0007669"/>
    <property type="project" value="TreeGrafter"/>
</dbReference>
<dbReference type="Gene3D" id="1.10.510.10">
    <property type="entry name" value="Transferase(Phosphotransferase) domain 1"/>
    <property type="match status" value="1"/>
</dbReference>
<feature type="region of interest" description="Disordered" evidence="21">
    <location>
        <begin position="1054"/>
        <end position="1073"/>
    </location>
</feature>
<evidence type="ECO:0000256" key="18">
    <source>
        <dbReference type="RuleBase" id="RU000405"/>
    </source>
</evidence>
<dbReference type="PANTHER" id="PTHR11920:SF228">
    <property type="entry name" value="RETINAL GUANYLYL CYCLASE 1"/>
    <property type="match status" value="1"/>
</dbReference>
<dbReference type="Pfam" id="PF07714">
    <property type="entry name" value="PK_Tyr_Ser-Thr"/>
    <property type="match status" value="1"/>
</dbReference>
<keyword evidence="12" id="KW-1015">Disulfide bond</keyword>
<comment type="subcellular location">
    <subcellularLocation>
        <location evidence="2">Endoplasmic reticulum membrane</location>
        <topology evidence="2">Single-pass type I membrane protein</topology>
    </subcellularLocation>
    <subcellularLocation>
        <location evidence="3">Photoreceptor outer segment membrane</location>
        <topology evidence="3">Single-pass type I membrane protein</topology>
    </subcellularLocation>
</comment>
<dbReference type="PROSITE" id="PS00452">
    <property type="entry name" value="GUANYLATE_CYCLASE_1"/>
    <property type="match status" value="1"/>
</dbReference>
<keyword evidence="14 18" id="KW-0456">Lyase</keyword>
<keyword evidence="6" id="KW-0732">Signal</keyword>
<dbReference type="PROSITE" id="PS50011">
    <property type="entry name" value="PROTEIN_KINASE_DOM"/>
    <property type="match status" value="1"/>
</dbReference>
<keyword evidence="11 22" id="KW-0472">Membrane</keyword>
<evidence type="ECO:0000256" key="4">
    <source>
        <dbReference type="ARBA" id="ARBA00022606"/>
    </source>
</evidence>
<dbReference type="Gene3D" id="3.30.70.1230">
    <property type="entry name" value="Nucleotide cyclase"/>
    <property type="match status" value="1"/>
</dbReference>
<dbReference type="GO" id="GO:0005886">
    <property type="term" value="C:plasma membrane"/>
    <property type="evidence" value="ECO:0007669"/>
    <property type="project" value="TreeGrafter"/>
</dbReference>
<evidence type="ECO:0000313" key="26">
    <source>
        <dbReference type="Proteomes" id="UP001177744"/>
    </source>
</evidence>
<evidence type="ECO:0000256" key="10">
    <source>
        <dbReference type="ARBA" id="ARBA00023134"/>
    </source>
</evidence>
<feature type="domain" description="Guanylate cyclase" evidence="24">
    <location>
        <begin position="911"/>
        <end position="1046"/>
    </location>
</feature>
<dbReference type="InterPro" id="IPR000719">
    <property type="entry name" value="Prot_kinase_dom"/>
</dbReference>
<keyword evidence="9 22" id="KW-1133">Transmembrane helix</keyword>
<gene>
    <name evidence="25" type="ORF">QTO34_009608</name>
</gene>
<dbReference type="InterPro" id="IPR050401">
    <property type="entry name" value="Cyclic_nucleotide_synthase"/>
</dbReference>
<dbReference type="PANTHER" id="PTHR11920">
    <property type="entry name" value="GUANYLYL CYCLASE"/>
    <property type="match status" value="1"/>
</dbReference>
<dbReference type="InterPro" id="IPR001245">
    <property type="entry name" value="Ser-Thr/Tyr_kinase_cat_dom"/>
</dbReference>
<proteinExistence type="inferred from homology"/>
<protein>
    <recommendedName>
        <fullName evidence="19">Guanylate cyclase</fullName>
        <ecNumber evidence="19">4.6.1.2</ecNumber>
    </recommendedName>
</protein>
<feature type="compositionally biased region" description="Low complexity" evidence="21">
    <location>
        <begin position="105"/>
        <end position="114"/>
    </location>
</feature>
<feature type="compositionally biased region" description="Gly residues" evidence="21">
    <location>
        <begin position="1055"/>
        <end position="1065"/>
    </location>
</feature>
<evidence type="ECO:0000256" key="21">
    <source>
        <dbReference type="SAM" id="MobiDB-lite"/>
    </source>
</evidence>
<feature type="region of interest" description="Disordered" evidence="21">
    <location>
        <begin position="1141"/>
        <end position="1181"/>
    </location>
</feature>
<keyword evidence="16 19" id="KW-0141">cGMP biosynthesis</keyword>
<evidence type="ECO:0000256" key="1">
    <source>
        <dbReference type="ARBA" id="ARBA00001436"/>
    </source>
</evidence>
<dbReference type="GO" id="GO:0007601">
    <property type="term" value="P:visual perception"/>
    <property type="evidence" value="ECO:0007669"/>
    <property type="project" value="UniProtKB-KW"/>
</dbReference>
<comment type="caution">
    <text evidence="25">The sequence shown here is derived from an EMBL/GenBank/DDBJ whole genome shotgun (WGS) entry which is preliminary data.</text>
</comment>
<dbReference type="InterPro" id="IPR011645">
    <property type="entry name" value="HNOB_dom_associated"/>
</dbReference>
<dbReference type="Proteomes" id="UP001177744">
    <property type="component" value="Unassembled WGS sequence"/>
</dbReference>
<evidence type="ECO:0000256" key="6">
    <source>
        <dbReference type="ARBA" id="ARBA00022729"/>
    </source>
</evidence>
<dbReference type="AlphaFoldDB" id="A0AA40LGC5"/>
<feature type="transmembrane region" description="Helical" evidence="22">
    <location>
        <begin position="495"/>
        <end position="517"/>
    </location>
</feature>
<dbReference type="InterPro" id="IPR018297">
    <property type="entry name" value="A/G_cyclase_CS"/>
</dbReference>
<evidence type="ECO:0000256" key="12">
    <source>
        <dbReference type="ARBA" id="ARBA00023157"/>
    </source>
</evidence>
<dbReference type="InterPro" id="IPR028082">
    <property type="entry name" value="Peripla_BP_I"/>
</dbReference>
<dbReference type="GO" id="GO:0005524">
    <property type="term" value="F:ATP binding"/>
    <property type="evidence" value="ECO:0007669"/>
    <property type="project" value="InterPro"/>
</dbReference>
<dbReference type="EC" id="4.6.1.2" evidence="19"/>
<keyword evidence="8" id="KW-0256">Endoplasmic reticulum</keyword>
<dbReference type="SUPFAM" id="SSF56112">
    <property type="entry name" value="Protein kinase-like (PK-like)"/>
    <property type="match status" value="1"/>
</dbReference>
<dbReference type="GO" id="GO:0001653">
    <property type="term" value="F:peptide receptor activity"/>
    <property type="evidence" value="ECO:0007669"/>
    <property type="project" value="TreeGrafter"/>
</dbReference>
<keyword evidence="17" id="KW-0844">Vision</keyword>
<feature type="compositionally biased region" description="Pro residues" evidence="21">
    <location>
        <begin position="31"/>
        <end position="45"/>
    </location>
</feature>
<keyword evidence="26" id="KW-1185">Reference proteome</keyword>
<comment type="catalytic activity">
    <reaction evidence="1 19">
        <text>GTP = 3',5'-cyclic GMP + diphosphate</text>
        <dbReference type="Rhea" id="RHEA:13665"/>
        <dbReference type="ChEBI" id="CHEBI:33019"/>
        <dbReference type="ChEBI" id="CHEBI:37565"/>
        <dbReference type="ChEBI" id="CHEBI:57746"/>
        <dbReference type="EC" id="4.6.1.2"/>
    </reaction>
</comment>
<dbReference type="SUPFAM" id="SSF53822">
    <property type="entry name" value="Periplasmic binding protein-like I"/>
    <property type="match status" value="1"/>
</dbReference>
<dbReference type="FunFam" id="3.30.70.1230:FF:000030">
    <property type="entry name" value="Si:ch211-215j19.12"/>
    <property type="match status" value="1"/>
</dbReference>
<evidence type="ECO:0000256" key="5">
    <source>
        <dbReference type="ARBA" id="ARBA00022692"/>
    </source>
</evidence>
<evidence type="ECO:0000259" key="23">
    <source>
        <dbReference type="PROSITE" id="PS50011"/>
    </source>
</evidence>
<accession>A0AA40LGC5</accession>
<dbReference type="CDD" id="cd14043">
    <property type="entry name" value="PK_GC-2D"/>
    <property type="match status" value="1"/>
</dbReference>
<keyword evidence="20" id="KW-0175">Coiled coil</keyword>
<dbReference type="GO" id="GO:0005525">
    <property type="term" value="F:GTP binding"/>
    <property type="evidence" value="ECO:0007669"/>
    <property type="project" value="UniProtKB-KW"/>
</dbReference>
<dbReference type="Pfam" id="PF07701">
    <property type="entry name" value="HNOBA"/>
    <property type="match status" value="1"/>
</dbReference>
<evidence type="ECO:0000256" key="9">
    <source>
        <dbReference type="ARBA" id="ARBA00022989"/>
    </source>
</evidence>
<name>A0AA40LGC5_CNENI</name>
<dbReference type="PROSITE" id="PS50125">
    <property type="entry name" value="GUANYLATE_CYCLASE_2"/>
    <property type="match status" value="1"/>
</dbReference>
<feature type="domain" description="Protein kinase" evidence="23">
    <location>
        <begin position="547"/>
        <end position="839"/>
    </location>
</feature>
<dbReference type="Gene3D" id="3.40.50.2300">
    <property type="match status" value="1"/>
</dbReference>
<dbReference type="GO" id="GO:0005789">
    <property type="term" value="C:endoplasmic reticulum membrane"/>
    <property type="evidence" value="ECO:0007669"/>
    <property type="project" value="UniProtKB-SubCell"/>
</dbReference>
<evidence type="ECO:0000256" key="3">
    <source>
        <dbReference type="ARBA" id="ARBA00004451"/>
    </source>
</evidence>
<evidence type="ECO:0000256" key="15">
    <source>
        <dbReference type="ARBA" id="ARBA00023273"/>
    </source>
</evidence>
<dbReference type="InterPro" id="IPR001054">
    <property type="entry name" value="A/G_cyclase"/>
</dbReference>
<evidence type="ECO:0000256" key="16">
    <source>
        <dbReference type="ARBA" id="ARBA00023293"/>
    </source>
</evidence>
<feature type="non-terminal residue" evidence="25">
    <location>
        <position position="1"/>
    </location>
</feature>
<keyword evidence="4" id="KW-0716">Sensory transduction</keyword>
<evidence type="ECO:0000256" key="8">
    <source>
        <dbReference type="ARBA" id="ARBA00022824"/>
    </source>
</evidence>
<evidence type="ECO:0000256" key="20">
    <source>
        <dbReference type="SAM" id="Coils"/>
    </source>
</evidence>
<dbReference type="InterPro" id="IPR011009">
    <property type="entry name" value="Kinase-like_dom_sf"/>
</dbReference>
<dbReference type="FunFam" id="1.10.510.10:FF:000507">
    <property type="entry name" value="Guanylate cyclase"/>
    <property type="match status" value="1"/>
</dbReference>
<dbReference type="CDD" id="cd07302">
    <property type="entry name" value="CHD"/>
    <property type="match status" value="1"/>
</dbReference>
<comment type="similarity">
    <text evidence="18">Belongs to the adenylyl cyclase class-4/guanylyl cyclase family.</text>
</comment>
<dbReference type="GO" id="GO:0035556">
    <property type="term" value="P:intracellular signal transduction"/>
    <property type="evidence" value="ECO:0007669"/>
    <property type="project" value="InterPro"/>
</dbReference>
<evidence type="ECO:0000256" key="13">
    <source>
        <dbReference type="ARBA" id="ARBA00023180"/>
    </source>
</evidence>
<evidence type="ECO:0000256" key="14">
    <source>
        <dbReference type="ARBA" id="ARBA00023239"/>
    </source>
</evidence>
<keyword evidence="10" id="KW-0342">GTP-binding</keyword>
<keyword evidence="7" id="KW-0547">Nucleotide-binding</keyword>
<dbReference type="Pfam" id="PF00211">
    <property type="entry name" value="Guanylate_cyc"/>
    <property type="match status" value="1"/>
</dbReference>
<dbReference type="GO" id="GO:0004016">
    <property type="term" value="F:adenylate cyclase activity"/>
    <property type="evidence" value="ECO:0007669"/>
    <property type="project" value="TreeGrafter"/>
</dbReference>
<evidence type="ECO:0000256" key="17">
    <source>
        <dbReference type="ARBA" id="ARBA00023305"/>
    </source>
</evidence>
<feature type="region of interest" description="Disordered" evidence="21">
    <location>
        <begin position="1"/>
        <end position="114"/>
    </location>
</feature>
<dbReference type="InterPro" id="IPR001828">
    <property type="entry name" value="ANF_lig-bd_rcpt"/>
</dbReference>
<dbReference type="Gene3D" id="6.10.250.780">
    <property type="match status" value="1"/>
</dbReference>
<dbReference type="GO" id="GO:0004383">
    <property type="term" value="F:guanylate cyclase activity"/>
    <property type="evidence" value="ECO:0007669"/>
    <property type="project" value="UniProtKB-EC"/>
</dbReference>
<evidence type="ECO:0000256" key="11">
    <source>
        <dbReference type="ARBA" id="ARBA00023136"/>
    </source>
</evidence>
<evidence type="ECO:0000256" key="7">
    <source>
        <dbReference type="ARBA" id="ARBA00022741"/>
    </source>
</evidence>
<dbReference type="Pfam" id="PF01094">
    <property type="entry name" value="ANF_receptor"/>
    <property type="match status" value="1"/>
</dbReference>
<evidence type="ECO:0000313" key="25">
    <source>
        <dbReference type="EMBL" id="KAK1331650.1"/>
    </source>
</evidence>